<proteinExistence type="predicted"/>
<feature type="compositionally biased region" description="Basic residues" evidence="1">
    <location>
        <begin position="678"/>
        <end position="691"/>
    </location>
</feature>
<dbReference type="GeneID" id="54490852"/>
<keyword evidence="3" id="KW-1185">Reference proteome</keyword>
<dbReference type="EMBL" id="ML996574">
    <property type="protein sequence ID" value="KAF2757262.1"/>
    <property type="molecule type" value="Genomic_DNA"/>
</dbReference>
<dbReference type="Proteomes" id="UP000799437">
    <property type="component" value="Unassembled WGS sequence"/>
</dbReference>
<name>A0A6A6W333_9PEZI</name>
<feature type="compositionally biased region" description="Polar residues" evidence="1">
    <location>
        <begin position="588"/>
        <end position="598"/>
    </location>
</feature>
<feature type="compositionally biased region" description="Polar residues" evidence="1">
    <location>
        <begin position="610"/>
        <end position="623"/>
    </location>
</feature>
<evidence type="ECO:0008006" key="4">
    <source>
        <dbReference type="Google" id="ProtNLM"/>
    </source>
</evidence>
<reference evidence="2" key="1">
    <citation type="journal article" date="2020" name="Stud. Mycol.">
        <title>101 Dothideomycetes genomes: a test case for predicting lifestyles and emergence of pathogens.</title>
        <authorList>
            <person name="Haridas S."/>
            <person name="Albert R."/>
            <person name="Binder M."/>
            <person name="Bloem J."/>
            <person name="Labutti K."/>
            <person name="Salamov A."/>
            <person name="Andreopoulos B."/>
            <person name="Baker S."/>
            <person name="Barry K."/>
            <person name="Bills G."/>
            <person name="Bluhm B."/>
            <person name="Cannon C."/>
            <person name="Castanera R."/>
            <person name="Culley D."/>
            <person name="Daum C."/>
            <person name="Ezra D."/>
            <person name="Gonzalez J."/>
            <person name="Henrissat B."/>
            <person name="Kuo A."/>
            <person name="Liang C."/>
            <person name="Lipzen A."/>
            <person name="Lutzoni F."/>
            <person name="Magnuson J."/>
            <person name="Mondo S."/>
            <person name="Nolan M."/>
            <person name="Ohm R."/>
            <person name="Pangilinan J."/>
            <person name="Park H.-J."/>
            <person name="Ramirez L."/>
            <person name="Alfaro M."/>
            <person name="Sun H."/>
            <person name="Tritt A."/>
            <person name="Yoshinaga Y."/>
            <person name="Zwiers L.-H."/>
            <person name="Turgeon B."/>
            <person name="Goodwin S."/>
            <person name="Spatafora J."/>
            <person name="Crous P."/>
            <person name="Grigoriev I."/>
        </authorList>
    </citation>
    <scope>NUCLEOTIDE SEQUENCE</scope>
    <source>
        <strain evidence="2">CBS 121739</strain>
    </source>
</reference>
<evidence type="ECO:0000256" key="1">
    <source>
        <dbReference type="SAM" id="MobiDB-lite"/>
    </source>
</evidence>
<dbReference type="RefSeq" id="XP_033599713.1">
    <property type="nucleotide sequence ID" value="XM_033749798.1"/>
</dbReference>
<feature type="compositionally biased region" description="Polar residues" evidence="1">
    <location>
        <begin position="639"/>
        <end position="656"/>
    </location>
</feature>
<organism evidence="2 3">
    <name type="scientific">Pseudovirgaria hyperparasitica</name>
    <dbReference type="NCBI Taxonomy" id="470096"/>
    <lineage>
        <taxon>Eukaryota</taxon>
        <taxon>Fungi</taxon>
        <taxon>Dikarya</taxon>
        <taxon>Ascomycota</taxon>
        <taxon>Pezizomycotina</taxon>
        <taxon>Dothideomycetes</taxon>
        <taxon>Dothideomycetes incertae sedis</taxon>
        <taxon>Acrospermales</taxon>
        <taxon>Acrospermaceae</taxon>
        <taxon>Pseudovirgaria</taxon>
    </lineage>
</organism>
<dbReference type="AlphaFoldDB" id="A0A6A6W333"/>
<sequence>MFAMTELGNTPFPVLVSRGTRLSLVLYDIAANIEKASRDICRVATGIASFSRTAKHLDLVLNEDESIPTSQAHEAVQSIIYQADQILDEFEALFLSAKAKDSLNSLSWKWGLLERARTEYLLGHLCSLRLTSATMIQSFSTVNVKRLSKQHNDYAMQKAVNYVEDEELQLEILVIEQQNSILRAYELHQEYTRSESFSNRESEKVLLSQEEMSMSSIAQGFFDQPAKKIAAKEAQDVVPPGEKCIKVADGQWKPSKLKAKSLLPFRASALSEYLCIENEFERLTAIRRASNSHTNAVLQQWTRLGEIEERLQRYTAQAGSPKQLENTGRQASIETALPSRDEANVQVKAQPSTAKIAAPVPRRAPSSQSIFTQASFIVPISVPGSNLPSHLNTSSYPVSSRNSFSFASQSGNLPISPAHSYKSAEYISHSPRSSVHSNPSTRAAAVAIRNEAETGDDLEIPWRLCLHNSYWDYIDGRCVDSNTHLQPSEAYNNRKGYTELLASWVCRRALDEAPHDHTQVQKPDASGRKLETAYIVHKPLRFDEVEWLVERTIQILQQESELPRKDQSSHRQRRSIDRQDTRSRRNSKITSQLPTVQQHPPLDRSVSMPVGTTLTPHISTSPGTGFYNVGQPYTPYMNPNLNPQYTVQRSTTSTNGYGEPPSVVSDIGSSDSEDEKKGKRRAARKAKKTTGRSHSAVGTMAKIGGALAILEGLEHAF</sequence>
<evidence type="ECO:0000313" key="2">
    <source>
        <dbReference type="EMBL" id="KAF2757262.1"/>
    </source>
</evidence>
<gene>
    <name evidence="2" type="ORF">EJ05DRAFT_60781</name>
</gene>
<protein>
    <recommendedName>
        <fullName evidence="4">Fungal N-terminal domain-containing protein</fullName>
    </recommendedName>
</protein>
<dbReference type="OrthoDB" id="5431013at2759"/>
<evidence type="ECO:0000313" key="3">
    <source>
        <dbReference type="Proteomes" id="UP000799437"/>
    </source>
</evidence>
<feature type="region of interest" description="Disordered" evidence="1">
    <location>
        <begin position="639"/>
        <end position="697"/>
    </location>
</feature>
<feature type="compositionally biased region" description="Basic and acidic residues" evidence="1">
    <location>
        <begin position="561"/>
        <end position="583"/>
    </location>
</feature>
<accession>A0A6A6W333</accession>
<feature type="region of interest" description="Disordered" evidence="1">
    <location>
        <begin position="560"/>
        <end position="626"/>
    </location>
</feature>
<feature type="region of interest" description="Disordered" evidence="1">
    <location>
        <begin position="334"/>
        <end position="362"/>
    </location>
</feature>